<feature type="domain" description="Thiamine pyrophosphate enzyme TPP-binding" evidence="5">
    <location>
        <begin position="376"/>
        <end position="522"/>
    </location>
</feature>
<evidence type="ECO:0000259" key="6">
    <source>
        <dbReference type="Pfam" id="PF02776"/>
    </source>
</evidence>
<name>A0A1R3WG89_9RHOB</name>
<keyword evidence="8" id="KW-1185">Reference proteome</keyword>
<dbReference type="GO" id="GO:0009099">
    <property type="term" value="P:L-valine biosynthetic process"/>
    <property type="evidence" value="ECO:0007669"/>
    <property type="project" value="TreeGrafter"/>
</dbReference>
<dbReference type="OrthoDB" id="4494979at2"/>
<reference evidence="8" key="1">
    <citation type="submission" date="2017-01" db="EMBL/GenBank/DDBJ databases">
        <authorList>
            <person name="Varghese N."/>
            <person name="Submissions S."/>
        </authorList>
    </citation>
    <scope>NUCLEOTIDE SEQUENCE [LARGE SCALE GENOMIC DNA]</scope>
    <source>
        <strain evidence="8">DSM 29591</strain>
    </source>
</reference>
<dbReference type="InterPro" id="IPR045229">
    <property type="entry name" value="TPP_enz"/>
</dbReference>
<dbReference type="Proteomes" id="UP000186997">
    <property type="component" value="Unassembled WGS sequence"/>
</dbReference>
<dbReference type="InterPro" id="IPR029061">
    <property type="entry name" value="THDP-binding"/>
</dbReference>
<dbReference type="GO" id="GO:0009097">
    <property type="term" value="P:isoleucine biosynthetic process"/>
    <property type="evidence" value="ECO:0007669"/>
    <property type="project" value="TreeGrafter"/>
</dbReference>
<organism evidence="7 8">
    <name type="scientific">Yoonia rosea</name>
    <dbReference type="NCBI Taxonomy" id="287098"/>
    <lineage>
        <taxon>Bacteria</taxon>
        <taxon>Pseudomonadati</taxon>
        <taxon>Pseudomonadota</taxon>
        <taxon>Alphaproteobacteria</taxon>
        <taxon>Rhodobacterales</taxon>
        <taxon>Paracoccaceae</taxon>
        <taxon>Yoonia</taxon>
    </lineage>
</organism>
<dbReference type="InterPro" id="IPR029035">
    <property type="entry name" value="DHS-like_NAD/FAD-binding_dom"/>
</dbReference>
<dbReference type="RefSeq" id="WP_076657995.1">
    <property type="nucleotide sequence ID" value="NZ_FTPR01000001.1"/>
</dbReference>
<dbReference type="GO" id="GO:0005948">
    <property type="term" value="C:acetolactate synthase complex"/>
    <property type="evidence" value="ECO:0007669"/>
    <property type="project" value="TreeGrafter"/>
</dbReference>
<dbReference type="SUPFAM" id="SSF52467">
    <property type="entry name" value="DHS-like NAD/FAD-binding domain"/>
    <property type="match status" value="1"/>
</dbReference>
<dbReference type="PANTHER" id="PTHR18968">
    <property type="entry name" value="THIAMINE PYROPHOSPHATE ENZYMES"/>
    <property type="match status" value="1"/>
</dbReference>
<dbReference type="GO" id="GO:0050660">
    <property type="term" value="F:flavin adenine dinucleotide binding"/>
    <property type="evidence" value="ECO:0007669"/>
    <property type="project" value="TreeGrafter"/>
</dbReference>
<gene>
    <name evidence="7" type="ORF">SAMN05421665_0210</name>
</gene>
<dbReference type="Pfam" id="PF00205">
    <property type="entry name" value="TPP_enzyme_M"/>
    <property type="match status" value="1"/>
</dbReference>
<proteinExistence type="inferred from homology"/>
<feature type="domain" description="Thiamine pyrophosphate enzyme N-terminal TPP-binding" evidence="6">
    <location>
        <begin position="7"/>
        <end position="119"/>
    </location>
</feature>
<dbReference type="Gene3D" id="3.40.50.970">
    <property type="match status" value="2"/>
</dbReference>
<dbReference type="Gene3D" id="3.40.50.1220">
    <property type="entry name" value="TPP-binding domain"/>
    <property type="match status" value="1"/>
</dbReference>
<dbReference type="GO" id="GO:0000287">
    <property type="term" value="F:magnesium ion binding"/>
    <property type="evidence" value="ECO:0007669"/>
    <property type="project" value="InterPro"/>
</dbReference>
<evidence type="ECO:0000313" key="8">
    <source>
        <dbReference type="Proteomes" id="UP000186997"/>
    </source>
</evidence>
<dbReference type="GO" id="GO:0030976">
    <property type="term" value="F:thiamine pyrophosphate binding"/>
    <property type="evidence" value="ECO:0007669"/>
    <property type="project" value="InterPro"/>
</dbReference>
<dbReference type="InterPro" id="IPR012000">
    <property type="entry name" value="Thiamin_PyroP_enz_cen_dom"/>
</dbReference>
<dbReference type="CDD" id="cd00568">
    <property type="entry name" value="TPP_enzymes"/>
    <property type="match status" value="1"/>
</dbReference>
<dbReference type="Pfam" id="PF02775">
    <property type="entry name" value="TPP_enzyme_C"/>
    <property type="match status" value="1"/>
</dbReference>
<accession>A0A1R3WG89</accession>
<protein>
    <submittedName>
        <fullName evidence="7">Acetolactate synthase-1/2/3 large subunit/5-guanidino-2-oxopentanoate decarboxylase</fullName>
    </submittedName>
</protein>
<evidence type="ECO:0000256" key="3">
    <source>
        <dbReference type="RuleBase" id="RU362132"/>
    </source>
</evidence>
<dbReference type="SUPFAM" id="SSF52518">
    <property type="entry name" value="Thiamin diphosphate-binding fold (THDP-binding)"/>
    <property type="match status" value="2"/>
</dbReference>
<keyword evidence="2 3" id="KW-0786">Thiamine pyrophosphate</keyword>
<dbReference type="InterPro" id="IPR012001">
    <property type="entry name" value="Thiamin_PyroP_enz_TPP-bd_dom"/>
</dbReference>
<dbReference type="EMBL" id="FTPR01000001">
    <property type="protein sequence ID" value="SIT75505.1"/>
    <property type="molecule type" value="Genomic_DNA"/>
</dbReference>
<dbReference type="GO" id="GO:0003984">
    <property type="term" value="F:acetolactate synthase activity"/>
    <property type="evidence" value="ECO:0007669"/>
    <property type="project" value="TreeGrafter"/>
</dbReference>
<dbReference type="STRING" id="287098.SAMN05421665_0210"/>
<evidence type="ECO:0000259" key="5">
    <source>
        <dbReference type="Pfam" id="PF02775"/>
    </source>
</evidence>
<feature type="domain" description="Thiamine pyrophosphate enzyme central" evidence="4">
    <location>
        <begin position="194"/>
        <end position="319"/>
    </location>
</feature>
<evidence type="ECO:0000256" key="1">
    <source>
        <dbReference type="ARBA" id="ARBA00007812"/>
    </source>
</evidence>
<evidence type="ECO:0000256" key="2">
    <source>
        <dbReference type="ARBA" id="ARBA00023052"/>
    </source>
</evidence>
<dbReference type="CDD" id="cd07035">
    <property type="entry name" value="TPP_PYR_POX_like"/>
    <property type="match status" value="1"/>
</dbReference>
<dbReference type="PANTHER" id="PTHR18968:SF13">
    <property type="entry name" value="ACETOLACTATE SYNTHASE CATALYTIC SUBUNIT, MITOCHONDRIAL"/>
    <property type="match status" value="1"/>
</dbReference>
<sequence length="531" mass="57273">MTTRPLGAQISHMLKDRGVDTIFGIPGVHNQEMYRGIEEAGITHVLARHEQGAGFMADGYARATGKVGVAYVISGPGLCNIMTPMGQAYSDSVPMLVISSVLDETEAKRGQLHQMKDQEGAAATVCDWSVTARSAEASYQLIDRALTELSTGVLSPKHIQVPIAQLEANAAPAPERADEWPYRPEAAALQRISLIDRLNASKRPLFIFGGGAAYGVDRWMPHFQRLNAASFTTYAGRGIIPDDSPLHFGATLARAGSEAVIASADLVVAVGTRLSEVDLWRDHLGHTAPLVRIDLDPESLSDRHNADTRILADASAHLTESLIQLEGVKKTGWTAEEVRSTRARWRAELDAERPGILPVADALKEAVPADTMFFSDMTQFAYAAKEVYPMDRPGHWHHPYGFGTLGYALPAAIGGKIGVGDQPVIAILGDYGFQYTVQELAVAVELELTLPIIIWDNGKLGEIEDSMVRAQIAPNAVIQRNPNFLKLAEAYGAAATQPANLDAFKVAVQRALATKGPTVIRVMSDIALTSS</sequence>
<comment type="similarity">
    <text evidence="1 3">Belongs to the TPP enzyme family.</text>
</comment>
<dbReference type="AlphaFoldDB" id="A0A1R3WG89"/>
<dbReference type="Pfam" id="PF02776">
    <property type="entry name" value="TPP_enzyme_N"/>
    <property type="match status" value="1"/>
</dbReference>
<evidence type="ECO:0000259" key="4">
    <source>
        <dbReference type="Pfam" id="PF00205"/>
    </source>
</evidence>
<dbReference type="InterPro" id="IPR011766">
    <property type="entry name" value="TPP_enzyme_TPP-bd"/>
</dbReference>
<evidence type="ECO:0000313" key="7">
    <source>
        <dbReference type="EMBL" id="SIT75505.1"/>
    </source>
</evidence>